<organism evidence="1 2">
    <name type="scientific">Ancylostoma ceylanicum</name>
    <dbReference type="NCBI Taxonomy" id="53326"/>
    <lineage>
        <taxon>Eukaryota</taxon>
        <taxon>Metazoa</taxon>
        <taxon>Ecdysozoa</taxon>
        <taxon>Nematoda</taxon>
        <taxon>Chromadorea</taxon>
        <taxon>Rhabditida</taxon>
        <taxon>Rhabditina</taxon>
        <taxon>Rhabditomorpha</taxon>
        <taxon>Strongyloidea</taxon>
        <taxon>Ancylostomatidae</taxon>
        <taxon>Ancylostomatinae</taxon>
        <taxon>Ancylostoma</taxon>
    </lineage>
</organism>
<name>A0A016SZG7_9BILA</name>
<comment type="caution">
    <text evidence="1">The sequence shown here is derived from an EMBL/GenBank/DDBJ whole genome shotgun (WGS) entry which is preliminary data.</text>
</comment>
<proteinExistence type="predicted"/>
<protein>
    <submittedName>
        <fullName evidence="1">Uncharacterized protein</fullName>
    </submittedName>
</protein>
<sequence>MLALRTHKDPSSCLHNCQPDCCIDGDVATWSDSAIIASEFTAQPNDERFPRIPDNHFVPRVRLRETYARIGQIAELGDIHINFAIMG</sequence>
<gene>
    <name evidence="1" type="primary">Acey_s0153.g2910</name>
    <name evidence="1" type="ORF">Y032_0153g2910</name>
</gene>
<dbReference type="AlphaFoldDB" id="A0A016SZG7"/>
<accession>A0A016SZG7</accession>
<dbReference type="EMBL" id="JARK01001489">
    <property type="protein sequence ID" value="EYB96103.1"/>
    <property type="molecule type" value="Genomic_DNA"/>
</dbReference>
<reference evidence="2" key="1">
    <citation type="journal article" date="2015" name="Nat. Genet.">
        <title>The genome and transcriptome of the zoonotic hookworm Ancylostoma ceylanicum identify infection-specific gene families.</title>
        <authorList>
            <person name="Schwarz E.M."/>
            <person name="Hu Y."/>
            <person name="Antoshechkin I."/>
            <person name="Miller M.M."/>
            <person name="Sternberg P.W."/>
            <person name="Aroian R.V."/>
        </authorList>
    </citation>
    <scope>NUCLEOTIDE SEQUENCE</scope>
    <source>
        <strain evidence="2">HY135</strain>
    </source>
</reference>
<evidence type="ECO:0000313" key="1">
    <source>
        <dbReference type="EMBL" id="EYB96103.1"/>
    </source>
</evidence>
<keyword evidence="2" id="KW-1185">Reference proteome</keyword>
<evidence type="ECO:0000313" key="2">
    <source>
        <dbReference type="Proteomes" id="UP000024635"/>
    </source>
</evidence>
<dbReference type="Proteomes" id="UP000024635">
    <property type="component" value="Unassembled WGS sequence"/>
</dbReference>